<dbReference type="EMBL" id="JYFC01000003">
    <property type="protein sequence ID" value="KJC64732.1"/>
    <property type="molecule type" value="Genomic_DNA"/>
</dbReference>
<reference evidence="7 8" key="1">
    <citation type="journal article" date="2001" name="Int. J. Syst. Evol. Microbiol.">
        <title>Agreia bicolorata gen. nov., sp. nov., to accommodate actinobacteria isolated from narrow reed grass infected by the nematode Heteroanguina graminophila.</title>
        <authorList>
            <person name="Evtushenko L.I."/>
            <person name="Dorofeeva L.V."/>
            <person name="Dobrovolskaya T.G."/>
            <person name="Streshinskaya G.M."/>
            <person name="Subbotin S.A."/>
            <person name="Tiedje J.M."/>
        </authorList>
    </citation>
    <scope>NUCLEOTIDE SEQUENCE [LARGE SCALE GENOMIC DNA]</scope>
    <source>
        <strain evidence="7 8">VKM Ac-1804</strain>
    </source>
</reference>
<feature type="domain" description="Sigma-54 factor interaction" evidence="6">
    <location>
        <begin position="342"/>
        <end position="401"/>
    </location>
</feature>
<evidence type="ECO:0000256" key="2">
    <source>
        <dbReference type="ARBA" id="ARBA00022840"/>
    </source>
</evidence>
<dbReference type="Pfam" id="PF25601">
    <property type="entry name" value="AAA_lid_14"/>
    <property type="match status" value="1"/>
</dbReference>
<dbReference type="Gene3D" id="1.10.10.60">
    <property type="entry name" value="Homeodomain-like"/>
    <property type="match status" value="1"/>
</dbReference>
<protein>
    <submittedName>
        <fullName evidence="7">Fis family transcriptional regulator</fullName>
    </submittedName>
</protein>
<keyword evidence="5" id="KW-0804">Transcription</keyword>
<gene>
    <name evidence="7" type="ORF">TZ00_08680</name>
</gene>
<dbReference type="Gene3D" id="3.30.450.40">
    <property type="match status" value="1"/>
</dbReference>
<dbReference type="Pfam" id="PF02954">
    <property type="entry name" value="HTH_8"/>
    <property type="match status" value="1"/>
</dbReference>
<evidence type="ECO:0000256" key="3">
    <source>
        <dbReference type="ARBA" id="ARBA00023015"/>
    </source>
</evidence>
<evidence type="ECO:0000256" key="4">
    <source>
        <dbReference type="ARBA" id="ARBA00023125"/>
    </source>
</evidence>
<name>A0ABR5CGT9_9MICO</name>
<keyword evidence="3" id="KW-0805">Transcription regulation</keyword>
<dbReference type="InterPro" id="IPR009057">
    <property type="entry name" value="Homeodomain-like_sf"/>
</dbReference>
<dbReference type="SUPFAM" id="SSF52540">
    <property type="entry name" value="P-loop containing nucleoside triphosphate hydrolases"/>
    <property type="match status" value="1"/>
</dbReference>
<dbReference type="PANTHER" id="PTHR32071">
    <property type="entry name" value="TRANSCRIPTIONAL REGULATORY PROTEIN"/>
    <property type="match status" value="1"/>
</dbReference>
<evidence type="ECO:0000313" key="8">
    <source>
        <dbReference type="Proteomes" id="UP000032503"/>
    </source>
</evidence>
<comment type="caution">
    <text evidence="7">The sequence shown here is derived from an EMBL/GenBank/DDBJ whole genome shotgun (WGS) entry which is preliminary data.</text>
</comment>
<proteinExistence type="predicted"/>
<dbReference type="PROSITE" id="PS50045">
    <property type="entry name" value="SIGMA54_INTERACT_4"/>
    <property type="match status" value="1"/>
</dbReference>
<sequence>MAAIPARLLASWQRSEDYGVSLDDPHPVFSGTYDDQSLFYECGREVLAELHSTLSSEPLGLMLTDADGLVLNRLSGDQELLRALDRVNLAPGFSYAERDAGTNGLGLALADRVPTLVRANDHYSLSLCGYTCAAAPIFDPLTGRLEGSVNFTTWSDARSELLLALAQTAAASTANLMLARSQGHRPRRAARGQVFRIEPLRQETGSGSLDRLSEVWNSALLHASDALQAGKVVAAVGERGSGRSTLLAQAERRISPGDRLFAVHAPEPHDVDAWLAFWTPELARPHTRFIICNTDELPAMAAERLHDLLAGPRGPAAGTVTLTAERFDAIPRQLSALVDAVVEVPALRNRANDILPLADHLARRARGREVEFTPAAARALSDYAWPGNVAELAAVVKDAALRSDVIDARHLPPELLSRAEHLPRIKAFERDEMVRVLSREGTSIDDAVAELGMSRATIYRKLAQYGISLPKIHA</sequence>
<dbReference type="Pfam" id="PF01590">
    <property type="entry name" value="GAF"/>
    <property type="match status" value="1"/>
</dbReference>
<dbReference type="InterPro" id="IPR029016">
    <property type="entry name" value="GAF-like_dom_sf"/>
</dbReference>
<dbReference type="InterPro" id="IPR058031">
    <property type="entry name" value="AAA_lid_NorR"/>
</dbReference>
<dbReference type="InterPro" id="IPR002078">
    <property type="entry name" value="Sigma_54_int"/>
</dbReference>
<keyword evidence="2" id="KW-0067">ATP-binding</keyword>
<keyword evidence="1" id="KW-0547">Nucleotide-binding</keyword>
<evidence type="ECO:0000256" key="1">
    <source>
        <dbReference type="ARBA" id="ARBA00022741"/>
    </source>
</evidence>
<dbReference type="Gene3D" id="1.10.8.60">
    <property type="match status" value="1"/>
</dbReference>
<dbReference type="InterPro" id="IPR003018">
    <property type="entry name" value="GAF"/>
</dbReference>
<evidence type="ECO:0000313" key="7">
    <source>
        <dbReference type="EMBL" id="KJC64732.1"/>
    </source>
</evidence>
<evidence type="ECO:0000256" key="5">
    <source>
        <dbReference type="ARBA" id="ARBA00023163"/>
    </source>
</evidence>
<evidence type="ECO:0000259" key="6">
    <source>
        <dbReference type="PROSITE" id="PS50045"/>
    </source>
</evidence>
<dbReference type="InterPro" id="IPR002197">
    <property type="entry name" value="HTH_Fis"/>
</dbReference>
<dbReference type="Proteomes" id="UP000032503">
    <property type="component" value="Unassembled WGS sequence"/>
</dbReference>
<keyword evidence="8" id="KW-1185">Reference proteome</keyword>
<accession>A0ABR5CGT9</accession>
<keyword evidence="4" id="KW-0238">DNA-binding</keyword>
<dbReference type="SUPFAM" id="SSF46689">
    <property type="entry name" value="Homeodomain-like"/>
    <property type="match status" value="1"/>
</dbReference>
<dbReference type="InterPro" id="IPR027417">
    <property type="entry name" value="P-loop_NTPase"/>
</dbReference>
<organism evidence="7 8">
    <name type="scientific">Agreia bicolorata</name>
    <dbReference type="NCBI Taxonomy" id="110935"/>
    <lineage>
        <taxon>Bacteria</taxon>
        <taxon>Bacillati</taxon>
        <taxon>Actinomycetota</taxon>
        <taxon>Actinomycetes</taxon>
        <taxon>Micrococcales</taxon>
        <taxon>Microbacteriaceae</taxon>
        <taxon>Agreia</taxon>
    </lineage>
</organism>